<sequence>MNIPHQEPIKFAKELLEVNKEFIKVKCEFTSLPTLPMLFEAAAQSSAGFSQEKEAKIGFLVSVREVKLNKEPDTLDYIIKVEKNLEFGAVCEFSFNVFDLSENTNYATGVLTVMIQE</sequence>
<accession>A0A4Q1AUM4</accession>
<dbReference type="AlphaFoldDB" id="A0A4Q1AUM4"/>
<organism evidence="1 2">
    <name type="scientific">Halarcobacter mediterraneus</name>
    <dbReference type="NCBI Taxonomy" id="2023153"/>
    <lineage>
        <taxon>Bacteria</taxon>
        <taxon>Pseudomonadati</taxon>
        <taxon>Campylobacterota</taxon>
        <taxon>Epsilonproteobacteria</taxon>
        <taxon>Campylobacterales</taxon>
        <taxon>Arcobacteraceae</taxon>
        <taxon>Halarcobacter</taxon>
    </lineage>
</organism>
<evidence type="ECO:0008006" key="3">
    <source>
        <dbReference type="Google" id="ProtNLM"/>
    </source>
</evidence>
<keyword evidence="2" id="KW-1185">Reference proteome</keyword>
<evidence type="ECO:0000313" key="1">
    <source>
        <dbReference type="EMBL" id="RXK12542.1"/>
    </source>
</evidence>
<dbReference type="RefSeq" id="WP_129061600.1">
    <property type="nucleotide sequence ID" value="NZ_NXIE01000003.1"/>
</dbReference>
<comment type="caution">
    <text evidence="1">The sequence shown here is derived from an EMBL/GenBank/DDBJ whole genome shotgun (WGS) entry which is preliminary data.</text>
</comment>
<name>A0A4Q1AUM4_9BACT</name>
<dbReference type="EMBL" id="NXIE01000003">
    <property type="protein sequence ID" value="RXK12542.1"/>
    <property type="molecule type" value="Genomic_DNA"/>
</dbReference>
<gene>
    <name evidence="1" type="ORF">CP965_08145</name>
</gene>
<dbReference type="OrthoDB" id="5344739at2"/>
<evidence type="ECO:0000313" key="2">
    <source>
        <dbReference type="Proteomes" id="UP000289718"/>
    </source>
</evidence>
<protein>
    <recommendedName>
        <fullName evidence="3">Thioester dehydrase</fullName>
    </recommendedName>
</protein>
<proteinExistence type="predicted"/>
<reference evidence="1 2" key="1">
    <citation type="submission" date="2017-09" db="EMBL/GenBank/DDBJ databases">
        <title>Genomics of the genus Arcobacter.</title>
        <authorList>
            <person name="Perez-Cataluna A."/>
            <person name="Figueras M.J."/>
            <person name="Salas-Masso N."/>
        </authorList>
    </citation>
    <scope>NUCLEOTIDE SEQUENCE [LARGE SCALE GENOMIC DNA]</scope>
    <source>
        <strain evidence="1 2">F156-34</strain>
    </source>
</reference>
<dbReference type="Proteomes" id="UP000289718">
    <property type="component" value="Unassembled WGS sequence"/>
</dbReference>